<dbReference type="PANTHER" id="PTHR11955">
    <property type="entry name" value="FATTY ACID BINDING PROTEIN"/>
    <property type="match status" value="1"/>
</dbReference>
<keyword evidence="2" id="KW-0446">Lipid-binding</keyword>
<organism evidence="5 6">
    <name type="scientific">Owenia fusiformis</name>
    <name type="common">Polychaete worm</name>
    <dbReference type="NCBI Taxonomy" id="6347"/>
    <lineage>
        <taxon>Eukaryota</taxon>
        <taxon>Metazoa</taxon>
        <taxon>Spiralia</taxon>
        <taxon>Lophotrochozoa</taxon>
        <taxon>Annelida</taxon>
        <taxon>Polychaeta</taxon>
        <taxon>Sedentaria</taxon>
        <taxon>Canalipalpata</taxon>
        <taxon>Sabellida</taxon>
        <taxon>Oweniida</taxon>
        <taxon>Oweniidae</taxon>
        <taxon>Owenia</taxon>
    </lineage>
</organism>
<sequence length="137" mass="15450">MADTLYGMAGTWKLTKSENFEDFLRELGVNLIARKMAGRSNPLQEISLNSDEITLKTITGFWDTETKFKIGEEFQQKSNGVQQKCLAIWEGETMVLTLTPIDGSVKSQKTTRTLINGELHVVMTVGDVICTRIYQKQ</sequence>
<evidence type="ECO:0000256" key="3">
    <source>
        <dbReference type="RuleBase" id="RU003696"/>
    </source>
</evidence>
<reference evidence="5" key="1">
    <citation type="submission" date="2022-03" db="EMBL/GenBank/DDBJ databases">
        <authorList>
            <person name="Martin C."/>
        </authorList>
    </citation>
    <scope>NUCLEOTIDE SEQUENCE</scope>
</reference>
<dbReference type="SUPFAM" id="SSF50814">
    <property type="entry name" value="Lipocalins"/>
    <property type="match status" value="1"/>
</dbReference>
<gene>
    <name evidence="5" type="ORF">OFUS_LOCUS26101</name>
</gene>
<proteinExistence type="inferred from homology"/>
<name>A0A8S4QCC0_OWEFU</name>
<evidence type="ECO:0000256" key="1">
    <source>
        <dbReference type="ARBA" id="ARBA00008390"/>
    </source>
</evidence>
<accession>A0A8S4QCC0</accession>
<dbReference type="OrthoDB" id="354351at2759"/>
<dbReference type="Gene3D" id="2.40.128.20">
    <property type="match status" value="1"/>
</dbReference>
<dbReference type="AlphaFoldDB" id="A0A8S4QCC0"/>
<keyword evidence="6" id="KW-1185">Reference proteome</keyword>
<dbReference type="Proteomes" id="UP000749559">
    <property type="component" value="Unassembled WGS sequence"/>
</dbReference>
<dbReference type="InterPro" id="IPR031259">
    <property type="entry name" value="ILBP"/>
</dbReference>
<dbReference type="InterPro" id="IPR012674">
    <property type="entry name" value="Calycin"/>
</dbReference>
<comment type="caution">
    <text evidence="5">The sequence shown here is derived from an EMBL/GenBank/DDBJ whole genome shotgun (WGS) entry which is preliminary data.</text>
</comment>
<dbReference type="Pfam" id="PF00061">
    <property type="entry name" value="Lipocalin"/>
    <property type="match status" value="1"/>
</dbReference>
<evidence type="ECO:0000313" key="5">
    <source>
        <dbReference type="EMBL" id="CAH1802421.1"/>
    </source>
</evidence>
<keyword evidence="3" id="KW-0813">Transport</keyword>
<dbReference type="GO" id="GO:0008289">
    <property type="term" value="F:lipid binding"/>
    <property type="evidence" value="ECO:0007669"/>
    <property type="project" value="UniProtKB-KW"/>
</dbReference>
<protein>
    <recommendedName>
        <fullName evidence="4">Cytosolic fatty-acid binding proteins domain-containing protein</fullName>
    </recommendedName>
</protein>
<dbReference type="InterPro" id="IPR000463">
    <property type="entry name" value="Fatty_acid-bd"/>
</dbReference>
<feature type="domain" description="Cytosolic fatty-acid binding proteins" evidence="4">
    <location>
        <begin position="10"/>
        <end position="27"/>
    </location>
</feature>
<comment type="similarity">
    <text evidence="1 3">Belongs to the calycin superfamily. Fatty-acid binding protein (FABP) family.</text>
</comment>
<evidence type="ECO:0000259" key="4">
    <source>
        <dbReference type="PROSITE" id="PS00214"/>
    </source>
</evidence>
<evidence type="ECO:0000313" key="6">
    <source>
        <dbReference type="Proteomes" id="UP000749559"/>
    </source>
</evidence>
<dbReference type="EMBL" id="CAIIXF020000012">
    <property type="protein sequence ID" value="CAH1802421.1"/>
    <property type="molecule type" value="Genomic_DNA"/>
</dbReference>
<dbReference type="InterPro" id="IPR000566">
    <property type="entry name" value="Lipocln_cytosolic_FA-bd_dom"/>
</dbReference>
<dbReference type="CDD" id="cd00742">
    <property type="entry name" value="FABP"/>
    <property type="match status" value="1"/>
</dbReference>
<dbReference type="PROSITE" id="PS00214">
    <property type="entry name" value="FABP"/>
    <property type="match status" value="1"/>
</dbReference>
<dbReference type="PRINTS" id="PR00178">
    <property type="entry name" value="FATTYACIDBP"/>
</dbReference>
<evidence type="ECO:0000256" key="2">
    <source>
        <dbReference type="ARBA" id="ARBA00023121"/>
    </source>
</evidence>